<feature type="region of interest" description="Disordered" evidence="6">
    <location>
        <begin position="648"/>
        <end position="669"/>
    </location>
</feature>
<evidence type="ECO:0000256" key="5">
    <source>
        <dbReference type="ARBA" id="ARBA00022777"/>
    </source>
</evidence>
<feature type="compositionally biased region" description="Polar residues" evidence="6">
    <location>
        <begin position="720"/>
        <end position="732"/>
    </location>
</feature>
<keyword evidence="7" id="KW-1133">Transmembrane helix</keyword>
<evidence type="ECO:0000256" key="7">
    <source>
        <dbReference type="SAM" id="Phobius"/>
    </source>
</evidence>
<feature type="transmembrane region" description="Helical" evidence="7">
    <location>
        <begin position="291"/>
        <end position="309"/>
    </location>
</feature>
<keyword evidence="5" id="KW-0418">Kinase</keyword>
<dbReference type="EC" id="2.7.13.3" evidence="2"/>
<keyword evidence="7" id="KW-0812">Transmembrane</keyword>
<comment type="catalytic activity">
    <reaction evidence="1">
        <text>ATP + protein L-histidine = ADP + protein N-phospho-L-histidine.</text>
        <dbReference type="EC" id="2.7.13.3"/>
    </reaction>
</comment>
<evidence type="ECO:0000256" key="1">
    <source>
        <dbReference type="ARBA" id="ARBA00000085"/>
    </source>
</evidence>
<organism evidence="9 10">
    <name type="scientific">Rhizocola hellebori</name>
    <dbReference type="NCBI Taxonomy" id="1392758"/>
    <lineage>
        <taxon>Bacteria</taxon>
        <taxon>Bacillati</taxon>
        <taxon>Actinomycetota</taxon>
        <taxon>Actinomycetes</taxon>
        <taxon>Micromonosporales</taxon>
        <taxon>Micromonosporaceae</taxon>
        <taxon>Rhizocola</taxon>
    </lineage>
</organism>
<reference evidence="9" key="1">
    <citation type="submission" date="2021-01" db="EMBL/GenBank/DDBJ databases">
        <title>Whole genome shotgun sequence of Rhizocola hellebori NBRC 109834.</title>
        <authorList>
            <person name="Komaki H."/>
            <person name="Tamura T."/>
        </authorList>
    </citation>
    <scope>NUCLEOTIDE SEQUENCE</scope>
    <source>
        <strain evidence="9">NBRC 109834</strain>
    </source>
</reference>
<comment type="caution">
    <text evidence="9">The sequence shown here is derived from an EMBL/GenBank/DDBJ whole genome shotgun (WGS) entry which is preliminary data.</text>
</comment>
<evidence type="ECO:0000256" key="2">
    <source>
        <dbReference type="ARBA" id="ARBA00012438"/>
    </source>
</evidence>
<dbReference type="SUPFAM" id="SSF55874">
    <property type="entry name" value="ATPase domain of HSP90 chaperone/DNA topoisomerase II/histidine kinase"/>
    <property type="match status" value="1"/>
</dbReference>
<dbReference type="SMART" id="SM00387">
    <property type="entry name" value="HATPase_c"/>
    <property type="match status" value="1"/>
</dbReference>
<evidence type="ECO:0000256" key="3">
    <source>
        <dbReference type="ARBA" id="ARBA00022553"/>
    </source>
</evidence>
<dbReference type="InterPro" id="IPR036890">
    <property type="entry name" value="HATPase_C_sf"/>
</dbReference>
<proteinExistence type="predicted"/>
<dbReference type="Gene3D" id="3.30.565.10">
    <property type="entry name" value="Histidine kinase-like ATPase, C-terminal domain"/>
    <property type="match status" value="1"/>
</dbReference>
<dbReference type="AlphaFoldDB" id="A0A8J3VIF0"/>
<dbReference type="InterPro" id="IPR050428">
    <property type="entry name" value="TCS_sensor_his_kinase"/>
</dbReference>
<dbReference type="EMBL" id="BONY01000037">
    <property type="protein sequence ID" value="GIH07525.1"/>
    <property type="molecule type" value="Genomic_DNA"/>
</dbReference>
<name>A0A8J3VIF0_9ACTN</name>
<dbReference type="Pfam" id="PF08376">
    <property type="entry name" value="NIT"/>
    <property type="match status" value="1"/>
</dbReference>
<dbReference type="GO" id="GO:0000160">
    <property type="term" value="P:phosphorelay signal transduction system"/>
    <property type="evidence" value="ECO:0007669"/>
    <property type="project" value="TreeGrafter"/>
</dbReference>
<dbReference type="PANTHER" id="PTHR45436:SF5">
    <property type="entry name" value="SENSOR HISTIDINE KINASE TRCS"/>
    <property type="match status" value="1"/>
</dbReference>
<dbReference type="Pfam" id="PF02518">
    <property type="entry name" value="HATPase_c"/>
    <property type="match status" value="1"/>
</dbReference>
<dbReference type="InterPro" id="IPR003594">
    <property type="entry name" value="HATPase_dom"/>
</dbReference>
<dbReference type="GO" id="GO:0004673">
    <property type="term" value="F:protein histidine kinase activity"/>
    <property type="evidence" value="ECO:0007669"/>
    <property type="project" value="UniProtKB-EC"/>
</dbReference>
<keyword evidence="3" id="KW-0597">Phosphoprotein</keyword>
<protein>
    <recommendedName>
        <fullName evidence="2">histidine kinase</fullName>
        <ecNumber evidence="2">2.7.13.3</ecNumber>
    </recommendedName>
</protein>
<evidence type="ECO:0000259" key="8">
    <source>
        <dbReference type="SMART" id="SM00387"/>
    </source>
</evidence>
<evidence type="ECO:0000256" key="4">
    <source>
        <dbReference type="ARBA" id="ARBA00022679"/>
    </source>
</evidence>
<evidence type="ECO:0000313" key="9">
    <source>
        <dbReference type="EMBL" id="GIH07525.1"/>
    </source>
</evidence>
<dbReference type="Proteomes" id="UP000612899">
    <property type="component" value="Unassembled WGS sequence"/>
</dbReference>
<accession>A0A8J3VIF0</accession>
<feature type="domain" description="Histidine kinase/HSP90-like ATPase" evidence="8">
    <location>
        <begin position="497"/>
        <end position="607"/>
    </location>
</feature>
<evidence type="ECO:0000256" key="6">
    <source>
        <dbReference type="SAM" id="MobiDB-lite"/>
    </source>
</evidence>
<gene>
    <name evidence="9" type="ORF">Rhe02_55920</name>
</gene>
<keyword evidence="4" id="KW-0808">Transferase</keyword>
<dbReference type="InterPro" id="IPR013587">
    <property type="entry name" value="Nitrate/nitrite_sensing"/>
</dbReference>
<keyword evidence="7" id="KW-0472">Membrane</keyword>
<dbReference type="GO" id="GO:0005886">
    <property type="term" value="C:plasma membrane"/>
    <property type="evidence" value="ECO:0007669"/>
    <property type="project" value="TreeGrafter"/>
</dbReference>
<sequence>MVPLVAITGLAVFGVAATVGPALNLLETSRYEHAVTDRGEALMVQLQHERRLSAGLTPSAPELIEQRSKTNTFYDTFKARFAESNGREDLTAASVRLVDAFMSGMDSLPEIRADFDTSKTDQMATVTRYSELIDSAYKMFSPLTHVADADLSQVAHGLFIISRTRELLSREDAIITATIADAKITTTEHTRMLIAIGARRQQLEEAISALTSPHKENYARIFAGDSYQALYAMEESLGTLRQAGKVPIDGSVWRTSADAVLDQMNLTEGAAAKAAVTLANEVGIAAFTRPIVAGMIGLLCAALALTLALRTGRSVVRRLDRLRASALDVANEQLPRAIAALRQPGAVMTDPALNDIPIVAVGVDEVGQVGHAFAAVQRTAIRAAIDEATLRKGISEVFLNIARRSQALLHRQLTLLDRMERRTTSPQELEDLFRLDHMATRMRRHAEALVILAGSAPGRGWRHPVPIIDVVRGATSEIEDYVRVSLDRLPDVRISGRAVGDIIHLLAELLENATSFAPPHTTVRVHAEIVGNGLALQIEDRGLGMSETELAEANLRLSDPPNFDPAHSARLGLLVVAKLAARQGVTVRLRPSPYGGVTAVVLVPEDLVSTGHGDVPSQPAVAAPAHKELAAKPFTQDRANETTVSVVDGLPKRVRRANPGPPPTDEGETTVTVIGEANTVNLGERMPTQRTADEVRSRMSAFQSGTVRGRAHAVGGVSPSGDSAATPAQTPHDNAPGAAEERSA</sequence>
<evidence type="ECO:0000313" key="10">
    <source>
        <dbReference type="Proteomes" id="UP000612899"/>
    </source>
</evidence>
<keyword evidence="10" id="KW-1185">Reference proteome</keyword>
<feature type="region of interest" description="Disordered" evidence="6">
    <location>
        <begin position="685"/>
        <end position="744"/>
    </location>
</feature>
<dbReference type="PANTHER" id="PTHR45436">
    <property type="entry name" value="SENSOR HISTIDINE KINASE YKOH"/>
    <property type="match status" value="1"/>
</dbReference>